<sequence>MVTRNHFHTASSHASLPPPGVPDETGPIRQPDPTPLQLTSKWKGWVGVGWGSLAIGNRYGESALGGRRCSEVRSAREELLVSDAPRASRALRCYLGGAGASAGADCTRTNRAWQSASSARERSACQRRSNVIDDPAGREELGSAFRLSATAEEKRKGGIREKRVRGRSRGASTLPSSQPASEIIPKSQCSLFPPNDLLPVL</sequence>
<dbReference type="AlphaFoldDB" id="A0AAD9DSY1"/>
<accession>A0AAD9DSY1</accession>
<dbReference type="EMBL" id="JAROKS010000019">
    <property type="protein sequence ID" value="KAK1792826.1"/>
    <property type="molecule type" value="Genomic_DNA"/>
</dbReference>
<feature type="compositionally biased region" description="Polar residues" evidence="1">
    <location>
        <begin position="170"/>
        <end position="180"/>
    </location>
</feature>
<organism evidence="2 3">
    <name type="scientific">Electrophorus voltai</name>
    <dbReference type="NCBI Taxonomy" id="2609070"/>
    <lineage>
        <taxon>Eukaryota</taxon>
        <taxon>Metazoa</taxon>
        <taxon>Chordata</taxon>
        <taxon>Craniata</taxon>
        <taxon>Vertebrata</taxon>
        <taxon>Euteleostomi</taxon>
        <taxon>Actinopterygii</taxon>
        <taxon>Neopterygii</taxon>
        <taxon>Teleostei</taxon>
        <taxon>Ostariophysi</taxon>
        <taxon>Gymnotiformes</taxon>
        <taxon>Gymnotoidei</taxon>
        <taxon>Gymnotidae</taxon>
        <taxon>Electrophorus</taxon>
    </lineage>
</organism>
<evidence type="ECO:0000313" key="3">
    <source>
        <dbReference type="Proteomes" id="UP001239994"/>
    </source>
</evidence>
<feature type="compositionally biased region" description="Basic and acidic residues" evidence="1">
    <location>
        <begin position="152"/>
        <end position="161"/>
    </location>
</feature>
<evidence type="ECO:0000256" key="1">
    <source>
        <dbReference type="SAM" id="MobiDB-lite"/>
    </source>
</evidence>
<reference evidence="2" key="1">
    <citation type="submission" date="2023-03" db="EMBL/GenBank/DDBJ databases">
        <title>Electrophorus voltai genome.</title>
        <authorList>
            <person name="Bian C."/>
        </authorList>
    </citation>
    <scope>NUCLEOTIDE SEQUENCE</scope>
    <source>
        <strain evidence="2">CB-2022</strain>
        <tissue evidence="2">Muscle</tissue>
    </source>
</reference>
<keyword evidence="3" id="KW-1185">Reference proteome</keyword>
<feature type="region of interest" description="Disordered" evidence="1">
    <location>
        <begin position="152"/>
        <end position="188"/>
    </location>
</feature>
<comment type="caution">
    <text evidence="2">The sequence shown here is derived from an EMBL/GenBank/DDBJ whole genome shotgun (WGS) entry which is preliminary data.</text>
</comment>
<protein>
    <submittedName>
        <fullName evidence="2">Uncharacterized protein</fullName>
    </submittedName>
</protein>
<evidence type="ECO:0000313" key="2">
    <source>
        <dbReference type="EMBL" id="KAK1792826.1"/>
    </source>
</evidence>
<gene>
    <name evidence="2" type="ORF">P4O66_012736</name>
</gene>
<name>A0AAD9DSY1_9TELE</name>
<feature type="region of interest" description="Disordered" evidence="1">
    <location>
        <begin position="1"/>
        <end position="37"/>
    </location>
</feature>
<dbReference type="Proteomes" id="UP001239994">
    <property type="component" value="Unassembled WGS sequence"/>
</dbReference>
<proteinExistence type="predicted"/>